<proteinExistence type="inferred from homology"/>
<dbReference type="GO" id="GO:0050532">
    <property type="term" value="F:2-phosphosulfolactate phosphatase activity"/>
    <property type="evidence" value="ECO:0007669"/>
    <property type="project" value="UniProtKB-EC"/>
</dbReference>
<dbReference type="Proteomes" id="UP001519287">
    <property type="component" value="Unassembled WGS sequence"/>
</dbReference>
<comment type="cofactor">
    <cofactor evidence="1 8">
        <name>Mg(2+)</name>
        <dbReference type="ChEBI" id="CHEBI:18420"/>
    </cofactor>
</comment>
<evidence type="ECO:0000256" key="7">
    <source>
        <dbReference type="ARBA" id="ARBA00033711"/>
    </source>
</evidence>
<comment type="caution">
    <text evidence="9">The sequence shown here is derived from an EMBL/GenBank/DDBJ whole genome shotgun (WGS) entry which is preliminary data.</text>
</comment>
<evidence type="ECO:0000256" key="2">
    <source>
        <dbReference type="ARBA" id="ARBA00009997"/>
    </source>
</evidence>
<protein>
    <recommendedName>
        <fullName evidence="4 8">Probable 2-phosphosulfolactate phosphatase</fullName>
        <ecNumber evidence="3 8">3.1.3.71</ecNumber>
    </recommendedName>
</protein>
<comment type="catalytic activity">
    <reaction evidence="7 8">
        <text>(2R)-O-phospho-3-sulfolactate + H2O = (2R)-3-sulfolactate + phosphate</text>
        <dbReference type="Rhea" id="RHEA:23416"/>
        <dbReference type="ChEBI" id="CHEBI:15377"/>
        <dbReference type="ChEBI" id="CHEBI:15597"/>
        <dbReference type="ChEBI" id="CHEBI:43474"/>
        <dbReference type="ChEBI" id="CHEBI:58738"/>
        <dbReference type="EC" id="3.1.3.71"/>
    </reaction>
</comment>
<accession>A0ABS4INC2</accession>
<evidence type="ECO:0000256" key="1">
    <source>
        <dbReference type="ARBA" id="ARBA00001946"/>
    </source>
</evidence>
<dbReference type="EMBL" id="JAGGLB010000002">
    <property type="protein sequence ID" value="MBP1989055.1"/>
    <property type="molecule type" value="Genomic_DNA"/>
</dbReference>
<comment type="similarity">
    <text evidence="2 8">Belongs to the ComB family.</text>
</comment>
<dbReference type="Gene3D" id="3.90.1560.10">
    <property type="entry name" value="ComB-like"/>
    <property type="match status" value="1"/>
</dbReference>
<evidence type="ECO:0000256" key="4">
    <source>
        <dbReference type="ARBA" id="ARBA00021948"/>
    </source>
</evidence>
<dbReference type="InterPro" id="IPR036702">
    <property type="entry name" value="ComB-like_sf"/>
</dbReference>
<sequence length="239" mass="26056">MQIDVIGTIGEARSDAFIQRTVIVIDVLRATSTMITALDEGIRGIIPVETVLQAKELQKPGDILGGERMCRKIPGFDYGNSPLEYKNEAIRGKRLIMTTTNGTRGFHKAERAEFVLAGALLNGKSCALAAAEIKRDIVIICAGTQDVFALEDGLCAGQIVDALVLLLGEANASLNDLATAMRSTFLQLQANIPDVLLRCSNGKRLSKLGFRGDVEYCAQLNMTETVPLWRYGMMTSYRK</sequence>
<dbReference type="PANTHER" id="PTHR37311:SF1">
    <property type="entry name" value="2-PHOSPHOSULFOLACTATE PHOSPHATASE-RELATED"/>
    <property type="match status" value="1"/>
</dbReference>
<evidence type="ECO:0000313" key="10">
    <source>
        <dbReference type="Proteomes" id="UP001519287"/>
    </source>
</evidence>
<dbReference type="PANTHER" id="PTHR37311">
    <property type="entry name" value="2-PHOSPHOSULFOLACTATE PHOSPHATASE-RELATED"/>
    <property type="match status" value="1"/>
</dbReference>
<organism evidence="9 10">
    <name type="scientific">Paenibacillus eucommiae</name>
    <dbReference type="NCBI Taxonomy" id="1355755"/>
    <lineage>
        <taxon>Bacteria</taxon>
        <taxon>Bacillati</taxon>
        <taxon>Bacillota</taxon>
        <taxon>Bacilli</taxon>
        <taxon>Bacillales</taxon>
        <taxon>Paenibacillaceae</taxon>
        <taxon>Paenibacillus</taxon>
    </lineage>
</organism>
<reference evidence="9 10" key="1">
    <citation type="submission" date="2021-03" db="EMBL/GenBank/DDBJ databases">
        <title>Genomic Encyclopedia of Type Strains, Phase IV (KMG-IV): sequencing the most valuable type-strain genomes for metagenomic binning, comparative biology and taxonomic classification.</title>
        <authorList>
            <person name="Goeker M."/>
        </authorList>
    </citation>
    <scope>NUCLEOTIDE SEQUENCE [LARGE SCALE GENOMIC DNA]</scope>
    <source>
        <strain evidence="9 10">DSM 26048</strain>
    </source>
</reference>
<dbReference type="RefSeq" id="WP_209969863.1">
    <property type="nucleotide sequence ID" value="NZ_JAGGLB010000002.1"/>
</dbReference>
<name>A0ABS4INC2_9BACL</name>
<keyword evidence="6 8" id="KW-0460">Magnesium</keyword>
<keyword evidence="10" id="KW-1185">Reference proteome</keyword>
<evidence type="ECO:0000256" key="6">
    <source>
        <dbReference type="ARBA" id="ARBA00022842"/>
    </source>
</evidence>
<dbReference type="InterPro" id="IPR005238">
    <property type="entry name" value="ComB-like"/>
</dbReference>
<evidence type="ECO:0000313" key="9">
    <source>
        <dbReference type="EMBL" id="MBP1989055.1"/>
    </source>
</evidence>
<dbReference type="EC" id="3.1.3.71" evidence="3 8"/>
<dbReference type="Pfam" id="PF04029">
    <property type="entry name" value="2-ph_phosp"/>
    <property type="match status" value="1"/>
</dbReference>
<evidence type="ECO:0000256" key="5">
    <source>
        <dbReference type="ARBA" id="ARBA00022801"/>
    </source>
</evidence>
<keyword evidence="5 8" id="KW-0378">Hydrolase</keyword>
<evidence type="ECO:0000256" key="3">
    <source>
        <dbReference type="ARBA" id="ARBA00012953"/>
    </source>
</evidence>
<gene>
    <name evidence="8" type="primary">comB</name>
    <name evidence="9" type="ORF">J2Z66_000650</name>
</gene>
<dbReference type="SUPFAM" id="SSF142823">
    <property type="entry name" value="ComB-like"/>
    <property type="match status" value="1"/>
</dbReference>
<dbReference type="HAMAP" id="MF_00490">
    <property type="entry name" value="ComB"/>
    <property type="match status" value="1"/>
</dbReference>
<evidence type="ECO:0000256" key="8">
    <source>
        <dbReference type="HAMAP-Rule" id="MF_00490"/>
    </source>
</evidence>